<sequence length="254" mass="29453">MDGFFNAAFDEFSSDEDDTTEIADDGEIYFPTTGDTFNSGNIYLPNEPFKIEITQVIWTRRFHFGHDRPRNSGSRPLSRSESTSEDGPAHGVPSRYELSIQHGPFEWKILRKQADLISLQRDIVLEQVKRRVKKATHKTRHYKSGRTQSVSVPTELRRRKVSAFPKRPNFAVNESNIEERKRLIVEYLQSIMAIRHLRNLEGVLRFFEISPLSFRLRLGSCKYKEGPILKIPKARRIAFNLCPCCVSGCFWQSR</sequence>
<evidence type="ECO:0000256" key="1">
    <source>
        <dbReference type="SAM" id="MobiDB-lite"/>
    </source>
</evidence>
<reference evidence="3 4" key="1">
    <citation type="submission" date="2018-11" db="EMBL/GenBank/DDBJ databases">
        <authorList>
            <consortium name="Pathogen Informatics"/>
        </authorList>
    </citation>
    <scope>NUCLEOTIDE SEQUENCE [LARGE SCALE GENOMIC DNA]</scope>
</reference>
<dbReference type="InterPro" id="IPR036871">
    <property type="entry name" value="PX_dom_sf"/>
</dbReference>
<accession>A0A3P6TT42</accession>
<dbReference type="Gene3D" id="3.30.1520.10">
    <property type="entry name" value="Phox-like domain"/>
    <property type="match status" value="1"/>
</dbReference>
<gene>
    <name evidence="3" type="ORF">DILT_LOCUS3859</name>
</gene>
<organism evidence="3 4">
    <name type="scientific">Dibothriocephalus latus</name>
    <name type="common">Fish tapeworm</name>
    <name type="synonym">Diphyllobothrium latum</name>
    <dbReference type="NCBI Taxonomy" id="60516"/>
    <lineage>
        <taxon>Eukaryota</taxon>
        <taxon>Metazoa</taxon>
        <taxon>Spiralia</taxon>
        <taxon>Lophotrochozoa</taxon>
        <taxon>Platyhelminthes</taxon>
        <taxon>Cestoda</taxon>
        <taxon>Eucestoda</taxon>
        <taxon>Diphyllobothriidea</taxon>
        <taxon>Diphyllobothriidae</taxon>
        <taxon>Dibothriocephalus</taxon>
    </lineage>
</organism>
<proteinExistence type="predicted"/>
<dbReference type="PROSITE" id="PS50195">
    <property type="entry name" value="PX"/>
    <property type="match status" value="1"/>
</dbReference>
<dbReference type="OrthoDB" id="6280597at2759"/>
<feature type="domain" description="PX" evidence="2">
    <location>
        <begin position="74"/>
        <end position="214"/>
    </location>
</feature>
<dbReference type="SUPFAM" id="SSF64268">
    <property type="entry name" value="PX domain"/>
    <property type="match status" value="1"/>
</dbReference>
<dbReference type="Proteomes" id="UP000281553">
    <property type="component" value="Unassembled WGS sequence"/>
</dbReference>
<evidence type="ECO:0000259" key="2">
    <source>
        <dbReference type="PROSITE" id="PS50195"/>
    </source>
</evidence>
<keyword evidence="4" id="KW-1185">Reference proteome</keyword>
<feature type="region of interest" description="Disordered" evidence="1">
    <location>
        <begin position="68"/>
        <end position="95"/>
    </location>
</feature>
<dbReference type="EMBL" id="UYRU01044382">
    <property type="protein sequence ID" value="VDK86303.1"/>
    <property type="molecule type" value="Genomic_DNA"/>
</dbReference>
<name>A0A3P6TT42_DIBLA</name>
<feature type="compositionally biased region" description="Polar residues" evidence="1">
    <location>
        <begin position="71"/>
        <end position="81"/>
    </location>
</feature>
<evidence type="ECO:0000313" key="4">
    <source>
        <dbReference type="Proteomes" id="UP000281553"/>
    </source>
</evidence>
<dbReference type="GO" id="GO:0035091">
    <property type="term" value="F:phosphatidylinositol binding"/>
    <property type="evidence" value="ECO:0007669"/>
    <property type="project" value="InterPro"/>
</dbReference>
<dbReference type="InterPro" id="IPR001683">
    <property type="entry name" value="PX_dom"/>
</dbReference>
<dbReference type="AlphaFoldDB" id="A0A3P6TT42"/>
<evidence type="ECO:0000313" key="3">
    <source>
        <dbReference type="EMBL" id="VDK86303.1"/>
    </source>
</evidence>
<protein>
    <recommendedName>
        <fullName evidence="2">PX domain-containing protein</fullName>
    </recommendedName>
</protein>